<sequence length="146" mass="15700">MERRTRSVPALLATLALSACTGAPAPVPTNWELHGAPVDRQELESYAGVEHCGWASAVFLHVTWPPGGAEWYQFVRDPDGSVSGELADRLRTDTELPEDAVPTGYLSDAGTELWLAADVPPGTAYLVDTEDVVEAWPRAEPVIGCD</sequence>
<dbReference type="RefSeq" id="WP_014376962.1">
    <property type="nucleotide sequence ID" value="NC_016943.1"/>
</dbReference>
<dbReference type="PROSITE" id="PS51257">
    <property type="entry name" value="PROKAR_LIPOPROTEIN"/>
    <property type="match status" value="1"/>
</dbReference>
<dbReference type="KEGG" id="bsd:BLASA_3214"/>
<evidence type="ECO:0000313" key="3">
    <source>
        <dbReference type="Proteomes" id="UP000007517"/>
    </source>
</evidence>
<keyword evidence="3" id="KW-1185">Reference proteome</keyword>
<reference evidence="2 3" key="1">
    <citation type="journal article" date="2012" name="J. Bacteriol.">
        <title>Genome Sequence of Blastococcus saxobsidens DD2, a Stone-Inhabiting Bacterium.</title>
        <authorList>
            <person name="Chouaia B."/>
            <person name="Crotti E."/>
            <person name="Brusetti L."/>
            <person name="Daffonchio D."/>
            <person name="Essoussi I."/>
            <person name="Nouioui I."/>
            <person name="Sbissi I."/>
            <person name="Ghodhbane-Gtari F."/>
            <person name="Gtari M."/>
            <person name="Vacherie B."/>
            <person name="Barbe V."/>
            <person name="Medigue C."/>
            <person name="Gury J."/>
            <person name="Pujic P."/>
            <person name="Normand P."/>
        </authorList>
    </citation>
    <scope>NUCLEOTIDE SEQUENCE [LARGE SCALE GENOMIC DNA]</scope>
    <source>
        <strain evidence="2 3">DD2</strain>
    </source>
</reference>
<feature type="signal peptide" evidence="1">
    <location>
        <begin position="1"/>
        <end position="25"/>
    </location>
</feature>
<gene>
    <name evidence="2" type="ordered locus">BLASA_3214</name>
</gene>
<keyword evidence="1" id="KW-0732">Signal</keyword>
<dbReference type="OrthoDB" id="5183782at2"/>
<reference evidence="3" key="2">
    <citation type="submission" date="2012-02" db="EMBL/GenBank/DDBJ databases">
        <title>Complete genome sequence of Blastococcus saxobsidens strain DD2.</title>
        <authorList>
            <person name="Genoscope."/>
        </authorList>
    </citation>
    <scope>NUCLEOTIDE SEQUENCE [LARGE SCALE GENOMIC DNA]</scope>
    <source>
        <strain evidence="3">DD2</strain>
    </source>
</reference>
<dbReference type="AlphaFoldDB" id="H6RQB5"/>
<dbReference type="EMBL" id="FO117623">
    <property type="protein sequence ID" value="CCG04082.1"/>
    <property type="molecule type" value="Genomic_DNA"/>
</dbReference>
<organism evidence="2 3">
    <name type="scientific">Blastococcus saxobsidens (strain DD2)</name>
    <dbReference type="NCBI Taxonomy" id="1146883"/>
    <lineage>
        <taxon>Bacteria</taxon>
        <taxon>Bacillati</taxon>
        <taxon>Actinomycetota</taxon>
        <taxon>Actinomycetes</taxon>
        <taxon>Geodermatophilales</taxon>
        <taxon>Geodermatophilaceae</taxon>
        <taxon>Blastococcus</taxon>
    </lineage>
</organism>
<protein>
    <recommendedName>
        <fullName evidence="4">Lipoprotein</fullName>
    </recommendedName>
</protein>
<proteinExistence type="predicted"/>
<evidence type="ECO:0000256" key="1">
    <source>
        <dbReference type="SAM" id="SignalP"/>
    </source>
</evidence>
<feature type="chain" id="PRO_5003606415" description="Lipoprotein" evidence="1">
    <location>
        <begin position="26"/>
        <end position="146"/>
    </location>
</feature>
<accession>H6RQB5</accession>
<name>H6RQB5_BLASD</name>
<evidence type="ECO:0000313" key="2">
    <source>
        <dbReference type="EMBL" id="CCG04082.1"/>
    </source>
</evidence>
<dbReference type="Proteomes" id="UP000007517">
    <property type="component" value="Chromosome"/>
</dbReference>
<dbReference type="HOGENOM" id="CLU_1773801_0_0_11"/>
<evidence type="ECO:0008006" key="4">
    <source>
        <dbReference type="Google" id="ProtNLM"/>
    </source>
</evidence>